<feature type="signal peptide" evidence="2">
    <location>
        <begin position="1"/>
        <end position="24"/>
    </location>
</feature>
<dbReference type="InterPro" id="IPR005064">
    <property type="entry name" value="BUG"/>
</dbReference>
<dbReference type="EMBL" id="WSEL01000009">
    <property type="protein sequence ID" value="MVQ30950.1"/>
    <property type="molecule type" value="Genomic_DNA"/>
</dbReference>
<name>A0A6N8IY32_9BURK</name>
<dbReference type="SUPFAM" id="SSF53850">
    <property type="entry name" value="Periplasmic binding protein-like II"/>
    <property type="match status" value="1"/>
</dbReference>
<dbReference type="CDD" id="cd07012">
    <property type="entry name" value="PBP2_Bug_TTT"/>
    <property type="match status" value="1"/>
</dbReference>
<keyword evidence="2" id="KW-0732">Signal</keyword>
<dbReference type="PANTHER" id="PTHR42928">
    <property type="entry name" value="TRICARBOXYLATE-BINDING PROTEIN"/>
    <property type="match status" value="1"/>
</dbReference>
<dbReference type="Proteomes" id="UP000469385">
    <property type="component" value="Unassembled WGS sequence"/>
</dbReference>
<protein>
    <submittedName>
        <fullName evidence="3">Tripartite tricarboxylate transporter substrate binding protein</fullName>
    </submittedName>
</protein>
<dbReference type="InterPro" id="IPR042100">
    <property type="entry name" value="Bug_dom1"/>
</dbReference>
<gene>
    <name evidence="3" type="ORF">GON04_15935</name>
</gene>
<dbReference type="Gene3D" id="3.40.190.10">
    <property type="entry name" value="Periplasmic binding protein-like II"/>
    <property type="match status" value="1"/>
</dbReference>
<comment type="caution">
    <text evidence="3">The sequence shown here is derived from an EMBL/GenBank/DDBJ whole genome shotgun (WGS) entry which is preliminary data.</text>
</comment>
<reference evidence="3 4" key="1">
    <citation type="submission" date="2019-12" db="EMBL/GenBank/DDBJ databases">
        <authorList>
            <person name="Huq M.A."/>
        </authorList>
    </citation>
    <scope>NUCLEOTIDE SEQUENCE [LARGE SCALE GENOMIC DNA]</scope>
    <source>
        <strain evidence="3 4">MAH-25</strain>
    </source>
</reference>
<dbReference type="Gene3D" id="3.40.190.150">
    <property type="entry name" value="Bordetella uptake gene, domain 1"/>
    <property type="match status" value="1"/>
</dbReference>
<organism evidence="3 4">
    <name type="scientific">Ramlibacter pinisoli</name>
    <dbReference type="NCBI Taxonomy" id="2682844"/>
    <lineage>
        <taxon>Bacteria</taxon>
        <taxon>Pseudomonadati</taxon>
        <taxon>Pseudomonadota</taxon>
        <taxon>Betaproteobacteria</taxon>
        <taxon>Burkholderiales</taxon>
        <taxon>Comamonadaceae</taxon>
        <taxon>Ramlibacter</taxon>
    </lineage>
</organism>
<dbReference type="RefSeq" id="WP_157399052.1">
    <property type="nucleotide sequence ID" value="NZ_WSEL01000009.1"/>
</dbReference>
<evidence type="ECO:0000256" key="2">
    <source>
        <dbReference type="SAM" id="SignalP"/>
    </source>
</evidence>
<sequence>MDSTRRCLLVAGAALGSMPLRALAQEWPARAVKIVIPSAPGSSPDRFTRLIAERLSKQWNQAVVVENRPGASTRIGAGEVARAAPDGYTLLSTFGTHTMAKLLNPDTPYDPVTDFAAITQYAVPEVVMLVRSDSPYQTLKDLAAGYKSSGRPMRYGHFGNGSSFHFYGLVVGRIAGIEVVPVAYKGEALHLNDLLGGHLDVSFNSVGTALPHIRSGKLRALANVAPGRSKVLPDVPTFAELGYEGMERGGWFGFLAPAGTPAGLVDKVSKDIIAIVNDPAMARLMRDQGIEPVGSTPREFSRAIPVEVQQWQRLMTEFKVKGE</sequence>
<evidence type="ECO:0000256" key="1">
    <source>
        <dbReference type="ARBA" id="ARBA00006987"/>
    </source>
</evidence>
<accession>A0A6N8IY32</accession>
<evidence type="ECO:0000313" key="3">
    <source>
        <dbReference type="EMBL" id="MVQ30950.1"/>
    </source>
</evidence>
<proteinExistence type="inferred from homology"/>
<dbReference type="PIRSF" id="PIRSF017082">
    <property type="entry name" value="YflP"/>
    <property type="match status" value="1"/>
</dbReference>
<dbReference type="Pfam" id="PF03401">
    <property type="entry name" value="TctC"/>
    <property type="match status" value="1"/>
</dbReference>
<feature type="chain" id="PRO_5026867343" evidence="2">
    <location>
        <begin position="25"/>
        <end position="323"/>
    </location>
</feature>
<comment type="similarity">
    <text evidence="1">Belongs to the UPF0065 (bug) family.</text>
</comment>
<dbReference type="AlphaFoldDB" id="A0A6N8IY32"/>
<keyword evidence="4" id="KW-1185">Reference proteome</keyword>
<dbReference type="PANTHER" id="PTHR42928:SF5">
    <property type="entry name" value="BLR1237 PROTEIN"/>
    <property type="match status" value="1"/>
</dbReference>
<evidence type="ECO:0000313" key="4">
    <source>
        <dbReference type="Proteomes" id="UP000469385"/>
    </source>
</evidence>